<proteinExistence type="predicted"/>
<reference evidence="1 2" key="1">
    <citation type="submission" date="2024-01" db="EMBL/GenBank/DDBJ databases">
        <title>The genomes of 5 underutilized Papilionoideae crops provide insights into root nodulation and disease resistanc.</title>
        <authorList>
            <person name="Yuan L."/>
        </authorList>
    </citation>
    <scope>NUCLEOTIDE SEQUENCE [LARGE SCALE GENOMIC DNA]</scope>
    <source>
        <strain evidence="1">ZHUSHIDOU_FW_LH</strain>
        <tissue evidence="1">Leaf</tissue>
    </source>
</reference>
<sequence>MNSTESPNTKLRSKTITRRKKTVLLDYYSNMEDYYSDVEESKRVNCKKSHASARVAVVAVTASDDGANCRDAKSNDSAGAAGVGAQRRLRVKDRSGAWWDCNKPEFPEQEFIKAFRMGKATFESICEELNSVIAKEDTTLRNAIPVLGFRVQWDLGWEDER</sequence>
<name>A0AAN9I3J6_CROPI</name>
<gene>
    <name evidence="1" type="ORF">RIF29_24750</name>
</gene>
<keyword evidence="2" id="KW-1185">Reference proteome</keyword>
<protein>
    <submittedName>
        <fullName evidence="1">Uncharacterized protein</fullName>
    </submittedName>
</protein>
<dbReference type="Proteomes" id="UP001372338">
    <property type="component" value="Unassembled WGS sequence"/>
</dbReference>
<dbReference type="EMBL" id="JAYWIO010000005">
    <property type="protein sequence ID" value="KAK7259151.1"/>
    <property type="molecule type" value="Genomic_DNA"/>
</dbReference>
<evidence type="ECO:0000313" key="1">
    <source>
        <dbReference type="EMBL" id="KAK7259151.1"/>
    </source>
</evidence>
<accession>A0AAN9I3J6</accession>
<comment type="caution">
    <text evidence="1">The sequence shown here is derived from an EMBL/GenBank/DDBJ whole genome shotgun (WGS) entry which is preliminary data.</text>
</comment>
<evidence type="ECO:0000313" key="2">
    <source>
        <dbReference type="Proteomes" id="UP001372338"/>
    </source>
</evidence>
<dbReference type="AlphaFoldDB" id="A0AAN9I3J6"/>
<organism evidence="1 2">
    <name type="scientific">Crotalaria pallida</name>
    <name type="common">Smooth rattlebox</name>
    <name type="synonym">Crotalaria striata</name>
    <dbReference type="NCBI Taxonomy" id="3830"/>
    <lineage>
        <taxon>Eukaryota</taxon>
        <taxon>Viridiplantae</taxon>
        <taxon>Streptophyta</taxon>
        <taxon>Embryophyta</taxon>
        <taxon>Tracheophyta</taxon>
        <taxon>Spermatophyta</taxon>
        <taxon>Magnoliopsida</taxon>
        <taxon>eudicotyledons</taxon>
        <taxon>Gunneridae</taxon>
        <taxon>Pentapetalae</taxon>
        <taxon>rosids</taxon>
        <taxon>fabids</taxon>
        <taxon>Fabales</taxon>
        <taxon>Fabaceae</taxon>
        <taxon>Papilionoideae</taxon>
        <taxon>50 kb inversion clade</taxon>
        <taxon>genistoids sensu lato</taxon>
        <taxon>core genistoids</taxon>
        <taxon>Crotalarieae</taxon>
        <taxon>Crotalaria</taxon>
    </lineage>
</organism>